<sequence length="183" mass="21119">MRINHIIKAGNVVTQLSDEERDKKSWKLILDYLKQATPAQWHIYIANSNYDGNAQGLNWLANNAQLDRASAIMMYWSLGAAWYVQYAEEEEIPEHEQNAWQLIKMLESRCLNGFYADHGIWFDAMHSDRGGADNYPHLIVKRPIPESMLVATAGREYVELEDDNYDEGLPLPLAEQIFALYEI</sequence>
<dbReference type="EMBL" id="AKKL01000016">
    <property type="protein sequence ID" value="EKT62953.1"/>
    <property type="molecule type" value="Genomic_DNA"/>
</dbReference>
<feature type="domain" description="DUF4274" evidence="1">
    <location>
        <begin position="37"/>
        <end position="109"/>
    </location>
</feature>
<dbReference type="PATRIC" id="fig|1141662.3.peg.1165"/>
<evidence type="ECO:0000259" key="1">
    <source>
        <dbReference type="Pfam" id="PF14096"/>
    </source>
</evidence>
<comment type="caution">
    <text evidence="2">The sequence shown here is derived from an EMBL/GenBank/DDBJ whole genome shotgun (WGS) entry which is preliminary data.</text>
</comment>
<dbReference type="InterPro" id="IPR025369">
    <property type="entry name" value="DUF4274"/>
</dbReference>
<evidence type="ECO:0000313" key="3">
    <source>
        <dbReference type="Proteomes" id="UP000009336"/>
    </source>
</evidence>
<evidence type="ECO:0000313" key="2">
    <source>
        <dbReference type="EMBL" id="EKT62953.1"/>
    </source>
</evidence>
<dbReference type="eggNOG" id="ENOG502Z9VZ">
    <property type="taxonomic scope" value="Bacteria"/>
</dbReference>
<keyword evidence="3" id="KW-1185">Reference proteome</keyword>
<accession>K8WQR1</accession>
<dbReference type="Proteomes" id="UP000009336">
    <property type="component" value="Unassembled WGS sequence"/>
</dbReference>
<reference evidence="2 3" key="1">
    <citation type="journal article" date="2012" name="BMC Genomics">
        <title>Comparative genomics of bacteria in the genus Providencia isolated from wild Drosophila melanogaster.</title>
        <authorList>
            <person name="Galac M.R."/>
            <person name="Lazzaro B.P."/>
        </authorList>
    </citation>
    <scope>NUCLEOTIDE SEQUENCE [LARGE SCALE GENOMIC DNA]</scope>
    <source>
        <strain evidence="2 3">DSM 19968</strain>
    </source>
</reference>
<protein>
    <recommendedName>
        <fullName evidence="1">DUF4274 domain-containing protein</fullName>
    </recommendedName>
</protein>
<dbReference type="AlphaFoldDB" id="K8WQR1"/>
<name>K8WQR1_9GAMM</name>
<dbReference type="STRING" id="1141662.OOA_05736"/>
<proteinExistence type="predicted"/>
<organism evidence="2 3">
    <name type="scientific">Providencia burhodogranariea DSM 19968</name>
    <dbReference type="NCBI Taxonomy" id="1141662"/>
    <lineage>
        <taxon>Bacteria</taxon>
        <taxon>Pseudomonadati</taxon>
        <taxon>Pseudomonadota</taxon>
        <taxon>Gammaproteobacteria</taxon>
        <taxon>Enterobacterales</taxon>
        <taxon>Morganellaceae</taxon>
        <taxon>Providencia</taxon>
    </lineage>
</organism>
<gene>
    <name evidence="2" type="ORF">OOA_05736</name>
</gene>
<dbReference type="HOGENOM" id="CLU_127695_0_0_6"/>
<dbReference type="Pfam" id="PF14096">
    <property type="entry name" value="DUF4274"/>
    <property type="match status" value="1"/>
</dbReference>
<dbReference type="OrthoDB" id="6638262at2"/>